<sequence length="242" mass="24580">MLTGLPVVYAIKPHEQSSDQRHSLGTMGFTNDGRTYRYANVGGSDLSPGKLAIAVDITSTHEDIAVNTFLIGENTMTVTAGATVSANEYDEGFVNVTSGTGQGIMYGIKSHTTVSGSGSVVLTLNDLIAVTAASGTKVTLVHNKYKDIIVSDGTLADLAVGVPNVTLGGDGFGWIQTGGLCSVLNDGTTTVVAGKPVTIGDVTSGAVEDINAVTETQVGLTPAGAVGATGEYVAINLTLDKG</sequence>
<organism evidence="1">
    <name type="scientific">marine sediment metagenome</name>
    <dbReference type="NCBI Taxonomy" id="412755"/>
    <lineage>
        <taxon>unclassified sequences</taxon>
        <taxon>metagenomes</taxon>
        <taxon>ecological metagenomes</taxon>
    </lineage>
</organism>
<evidence type="ECO:0000313" key="1">
    <source>
        <dbReference type="EMBL" id="KKN59582.1"/>
    </source>
</evidence>
<comment type="caution">
    <text evidence="1">The sequence shown here is derived from an EMBL/GenBank/DDBJ whole genome shotgun (WGS) entry which is preliminary data.</text>
</comment>
<gene>
    <name evidence="1" type="ORF">LCGC14_0540450</name>
</gene>
<accession>A0A0F9SBC5</accession>
<dbReference type="AlphaFoldDB" id="A0A0F9SBC5"/>
<protein>
    <submittedName>
        <fullName evidence="1">Uncharacterized protein</fullName>
    </submittedName>
</protein>
<reference evidence="1" key="1">
    <citation type="journal article" date="2015" name="Nature">
        <title>Complex archaea that bridge the gap between prokaryotes and eukaryotes.</title>
        <authorList>
            <person name="Spang A."/>
            <person name="Saw J.H."/>
            <person name="Jorgensen S.L."/>
            <person name="Zaremba-Niedzwiedzka K."/>
            <person name="Martijn J."/>
            <person name="Lind A.E."/>
            <person name="van Eijk R."/>
            <person name="Schleper C."/>
            <person name="Guy L."/>
            <person name="Ettema T.J."/>
        </authorList>
    </citation>
    <scope>NUCLEOTIDE SEQUENCE</scope>
</reference>
<dbReference type="EMBL" id="LAZR01000721">
    <property type="protein sequence ID" value="KKN59582.1"/>
    <property type="molecule type" value="Genomic_DNA"/>
</dbReference>
<proteinExistence type="predicted"/>
<name>A0A0F9SBC5_9ZZZZ</name>